<reference evidence="1" key="1">
    <citation type="submission" date="2024-04" db="UniProtKB">
        <authorList>
            <consortium name="EnsemblMetazoa"/>
        </authorList>
    </citation>
    <scope>IDENTIFICATION</scope>
    <source>
        <strain evidence="1">EBRO</strain>
    </source>
</reference>
<dbReference type="SUPFAM" id="SSF50814">
    <property type="entry name" value="Lipocalins"/>
    <property type="match status" value="1"/>
</dbReference>
<dbReference type="InterPro" id="IPR012674">
    <property type="entry name" value="Calycin"/>
</dbReference>
<keyword evidence="2" id="KW-1185">Reference proteome</keyword>
<dbReference type="GO" id="GO:0006629">
    <property type="term" value="P:lipid metabolic process"/>
    <property type="evidence" value="ECO:0007669"/>
    <property type="project" value="TreeGrafter"/>
</dbReference>
<protein>
    <recommendedName>
        <fullName evidence="3">Lipocalin/cytosolic fatty-acid binding domain-containing protein</fullName>
    </recommendedName>
</protein>
<sequence>MNFAIAVHFWSSSPQAVDRRELGFLAIVFNLCSVFKLLQGLGHISAATKGAFKNWCTKKKPLPIPRNKIVALFVEPCCVKVKMVSFSGWLVVLALSFLCAVEPGYGVILTKTCLKLEEDFNFKEAEYVGTWYEVRRLYDPSDPEQEDCVVMNYQAREKGSYDIMQSHQITEEGAPIYVSGTAEPQVFEDAKVPRFLERLNTSSNADPDILIQIVAIDYTSYAIVYSCASFNATHFTESARVLSRQSNLDKHHDDIINIYLEQHFKRPDHKWRATQQTADFCKPSMVEDMGKKSSSNGVSLPAVINLLGMMLLVKLLH</sequence>
<dbReference type="EnsemblMetazoa" id="ENSAATROPT004612">
    <property type="protein sequence ID" value="ENSAATROPP004419"/>
    <property type="gene ID" value="ENSAATROPG003668"/>
</dbReference>
<dbReference type="PANTHER" id="PTHR10612">
    <property type="entry name" value="APOLIPOPROTEIN D"/>
    <property type="match status" value="1"/>
</dbReference>
<dbReference type="AlphaFoldDB" id="A0AAG5D0L5"/>
<dbReference type="InterPro" id="IPR022272">
    <property type="entry name" value="Lipocalin_CS"/>
</dbReference>
<dbReference type="Gene3D" id="2.40.128.20">
    <property type="match status" value="1"/>
</dbReference>
<evidence type="ECO:0000313" key="1">
    <source>
        <dbReference type="EnsemblMetazoa" id="ENSAATROPP004419"/>
    </source>
</evidence>
<organism evidence="1 2">
    <name type="scientific">Anopheles atroparvus</name>
    <name type="common">European mosquito</name>
    <dbReference type="NCBI Taxonomy" id="41427"/>
    <lineage>
        <taxon>Eukaryota</taxon>
        <taxon>Metazoa</taxon>
        <taxon>Ecdysozoa</taxon>
        <taxon>Arthropoda</taxon>
        <taxon>Hexapoda</taxon>
        <taxon>Insecta</taxon>
        <taxon>Pterygota</taxon>
        <taxon>Neoptera</taxon>
        <taxon>Endopterygota</taxon>
        <taxon>Diptera</taxon>
        <taxon>Nematocera</taxon>
        <taxon>Culicoidea</taxon>
        <taxon>Culicidae</taxon>
        <taxon>Anophelinae</taxon>
        <taxon>Anopheles</taxon>
    </lineage>
</organism>
<dbReference type="Proteomes" id="UP000075880">
    <property type="component" value="Unassembled WGS sequence"/>
</dbReference>
<dbReference type="GO" id="GO:0005737">
    <property type="term" value="C:cytoplasm"/>
    <property type="evidence" value="ECO:0007669"/>
    <property type="project" value="TreeGrafter"/>
</dbReference>
<proteinExistence type="predicted"/>
<evidence type="ECO:0008006" key="3">
    <source>
        <dbReference type="Google" id="ProtNLM"/>
    </source>
</evidence>
<accession>A0AAG5D0L5</accession>
<dbReference type="CDD" id="cd00301">
    <property type="entry name" value="lipocalin_FABP"/>
    <property type="match status" value="1"/>
</dbReference>
<dbReference type="PANTHER" id="PTHR10612:SF62">
    <property type="entry name" value="LIPOCALIN_CYTOSOLIC FATTY-ACID BINDING DOMAIN-CONTAINING PROTEIN"/>
    <property type="match status" value="1"/>
</dbReference>
<evidence type="ECO:0000313" key="2">
    <source>
        <dbReference type="Proteomes" id="UP000075880"/>
    </source>
</evidence>
<dbReference type="GO" id="GO:0000302">
    <property type="term" value="P:response to reactive oxygen species"/>
    <property type="evidence" value="ECO:0007669"/>
    <property type="project" value="TreeGrafter"/>
</dbReference>
<name>A0AAG5D0L5_ANOAO</name>
<dbReference type="PROSITE" id="PS00213">
    <property type="entry name" value="LIPOCALIN"/>
    <property type="match status" value="1"/>
</dbReference>